<evidence type="ECO:0000313" key="2">
    <source>
        <dbReference type="Proteomes" id="UP000269396"/>
    </source>
</evidence>
<keyword evidence="2" id="KW-1185">Reference proteome</keyword>
<proteinExistence type="predicted"/>
<sequence length="131" mass="15386">MNKLSILNTPIAAYKLIKKYLILRKRIELLKYAWGTRRLGIEQINTSKTFKMFCSVYKNEQLYSLIRSLSLQFNQPDIFTLASLNDTDIFVIPKNIPEIIVRQRQVSYLFNIIVLLIISIIIFDILTNFLV</sequence>
<protein>
    <submittedName>
        <fullName evidence="1">Uncharacterized protein</fullName>
    </submittedName>
</protein>
<dbReference type="AlphaFoldDB" id="A0A183Q4V8"/>
<reference evidence="1 2" key="1">
    <citation type="submission" date="2018-11" db="EMBL/GenBank/DDBJ databases">
        <authorList>
            <consortium name="Pathogen Informatics"/>
        </authorList>
    </citation>
    <scope>NUCLEOTIDE SEQUENCE [LARGE SCALE GENOMIC DNA]</scope>
    <source>
        <strain>Denwood</strain>
        <strain evidence="2">Zambia</strain>
    </source>
</reference>
<gene>
    <name evidence="1" type="ORF">SMTD_LOCUS21644</name>
</gene>
<dbReference type="Proteomes" id="UP000269396">
    <property type="component" value="Unassembled WGS sequence"/>
</dbReference>
<dbReference type="STRING" id="31246.A0A183Q4V8"/>
<evidence type="ECO:0000313" key="1">
    <source>
        <dbReference type="EMBL" id="VDP85345.1"/>
    </source>
</evidence>
<dbReference type="EMBL" id="UZAL01047985">
    <property type="protein sequence ID" value="VDP85345.1"/>
    <property type="molecule type" value="Genomic_DNA"/>
</dbReference>
<organism evidence="1 2">
    <name type="scientific">Schistosoma mattheei</name>
    <dbReference type="NCBI Taxonomy" id="31246"/>
    <lineage>
        <taxon>Eukaryota</taxon>
        <taxon>Metazoa</taxon>
        <taxon>Spiralia</taxon>
        <taxon>Lophotrochozoa</taxon>
        <taxon>Platyhelminthes</taxon>
        <taxon>Trematoda</taxon>
        <taxon>Digenea</taxon>
        <taxon>Strigeidida</taxon>
        <taxon>Schistosomatoidea</taxon>
        <taxon>Schistosomatidae</taxon>
        <taxon>Schistosoma</taxon>
    </lineage>
</organism>
<name>A0A183Q4V8_9TREM</name>
<accession>A0A183Q4V8</accession>